<keyword evidence="2" id="KW-0812">Transmembrane</keyword>
<evidence type="ECO:0000256" key="1">
    <source>
        <dbReference type="SAM" id="MobiDB-lite"/>
    </source>
</evidence>
<protein>
    <submittedName>
        <fullName evidence="3">Uncharacterized protein</fullName>
    </submittedName>
</protein>
<dbReference type="OrthoDB" id="4894058at2"/>
<dbReference type="InterPro" id="IPR036278">
    <property type="entry name" value="Sialidase_sf"/>
</dbReference>
<dbReference type="RefSeq" id="WP_160147100.1">
    <property type="nucleotide sequence ID" value="NZ_FNVO01000012.1"/>
</dbReference>
<keyword evidence="4" id="KW-1185">Reference proteome</keyword>
<keyword evidence="2" id="KW-0472">Membrane</keyword>
<feature type="transmembrane region" description="Helical" evidence="2">
    <location>
        <begin position="41"/>
        <end position="63"/>
    </location>
</feature>
<dbReference type="SUPFAM" id="SSF110296">
    <property type="entry name" value="Oligoxyloglucan reducing end-specific cellobiohydrolase"/>
    <property type="match status" value="1"/>
</dbReference>
<evidence type="ECO:0000313" key="3">
    <source>
        <dbReference type="EMBL" id="SEG79575.1"/>
    </source>
</evidence>
<accession>A0A1H6D452</accession>
<dbReference type="Gene3D" id="2.120.10.10">
    <property type="match status" value="2"/>
</dbReference>
<dbReference type="EMBL" id="FNVO01000012">
    <property type="protein sequence ID" value="SEG79575.1"/>
    <property type="molecule type" value="Genomic_DNA"/>
</dbReference>
<reference evidence="4" key="1">
    <citation type="submission" date="2016-10" db="EMBL/GenBank/DDBJ databases">
        <authorList>
            <person name="Varghese N."/>
            <person name="Submissions S."/>
        </authorList>
    </citation>
    <scope>NUCLEOTIDE SEQUENCE [LARGE SCALE GENOMIC DNA]</scope>
    <source>
        <strain evidence="4">DSM 43163</strain>
    </source>
</reference>
<evidence type="ECO:0000256" key="2">
    <source>
        <dbReference type="SAM" id="Phobius"/>
    </source>
</evidence>
<organism evidence="3 4">
    <name type="scientific">Thermomonospora echinospora</name>
    <dbReference type="NCBI Taxonomy" id="1992"/>
    <lineage>
        <taxon>Bacteria</taxon>
        <taxon>Bacillati</taxon>
        <taxon>Actinomycetota</taxon>
        <taxon>Actinomycetes</taxon>
        <taxon>Streptosporangiales</taxon>
        <taxon>Thermomonosporaceae</taxon>
        <taxon>Thermomonospora</taxon>
    </lineage>
</organism>
<dbReference type="SUPFAM" id="SSF50939">
    <property type="entry name" value="Sialidases"/>
    <property type="match status" value="2"/>
</dbReference>
<dbReference type="AlphaFoldDB" id="A0A1H6D452"/>
<keyword evidence="2" id="KW-1133">Transmembrane helix</keyword>
<dbReference type="Proteomes" id="UP000236723">
    <property type="component" value="Unassembled WGS sequence"/>
</dbReference>
<sequence length="788" mass="81220">MRPPGGAPQAGHFRSRPPEQPDEPWRLPEPRRQGRRFPRKGLLLAVAGLAAAAVVAAGAVVLWPDGGTEPPPAAARTAGGIFTPDPAARVDGRNQQFTAAAARGGTVVVAGRDTDGTTGRVEFLVSQDAGRSFKAAGLSGTAPGRGEAIPRHLAGSVSGWAALGEDADGAVVAWSSRDGRSWTAQTPGDGMFEDGDRVLALVSHGSGYLAVGTTAARQDLRDGSPLAWLSPDGRSWRRLDSGELDMTRGDETLSLVEAAAHGSTLLVRGRWARDEKAASRNRLWRSDDGGRTWQESKVPNAPGTRGLRIGSGPAGLLAVRDTAKGGQARGVVFSSADGDEWAESGEFTFSKDLRVMRVAGAERGTTAVLAAGRRMQLVRSADGRSWQSAAEFTRPAGVLPAVTTAGDNLVLAGWTAQGGETDGMLLARDAGGREIQVARPAVRADQTVLALAATADRAVAVGGGNGDAAVWTSADGDAWQRGRLPAGPFGGPGVQRLSGVAGGGAGWVAIGTDSRLPRRPIVAVSRDGGQWTGGGGRLFVPSAKQTLRAYGVAAGPSGYVIVGEDGSSAVAWFSSDLRTWRRGTGEDKALDRTKDGNRWMQAVAAGSGGYVAVGGAKVTGGGNAPAAWTSRDGLTWTSHKMPVLPVGATGYLRHVAVSGTTAVAVGEYRVRGRASRMFAYLSADGGATWQEITPPGLSDAGSVSGVTATSQGFAVYGTVGASGAGDVALWTSRDGRTWQAERPKEPVLSGAGDQWLTGLVGFRDGVLAVGATTDGQGSQPLLWKRQPF</sequence>
<gene>
    <name evidence="3" type="ORF">SAMN04489712_112239</name>
</gene>
<feature type="compositionally biased region" description="Basic and acidic residues" evidence="1">
    <location>
        <begin position="16"/>
        <end position="32"/>
    </location>
</feature>
<name>A0A1H6D452_9ACTN</name>
<proteinExistence type="predicted"/>
<feature type="region of interest" description="Disordered" evidence="1">
    <location>
        <begin position="1"/>
        <end position="33"/>
    </location>
</feature>
<evidence type="ECO:0000313" key="4">
    <source>
        <dbReference type="Proteomes" id="UP000236723"/>
    </source>
</evidence>